<accession>A0A3P1C283</accession>
<name>A0A3P1C283_9BACT</name>
<organism evidence="1 2">
    <name type="scientific">Larkinella rosea</name>
    <dbReference type="NCBI Taxonomy" id="2025312"/>
    <lineage>
        <taxon>Bacteria</taxon>
        <taxon>Pseudomonadati</taxon>
        <taxon>Bacteroidota</taxon>
        <taxon>Cytophagia</taxon>
        <taxon>Cytophagales</taxon>
        <taxon>Spirosomataceae</taxon>
        <taxon>Larkinella</taxon>
    </lineage>
</organism>
<comment type="caution">
    <text evidence="1">The sequence shown here is derived from an EMBL/GenBank/DDBJ whole genome shotgun (WGS) entry which is preliminary data.</text>
</comment>
<sequence length="80" mass="9051">MGKRLIRIRASDLLNQWTAETTARLTNAEVNVIFTDGRTLHGQLVGRKNTELAVRDFIGHQHTVPIQTIDEVILDEKAPF</sequence>
<dbReference type="RefSeq" id="WP_124872663.1">
    <property type="nucleotide sequence ID" value="NZ_RQJO01000007.1"/>
</dbReference>
<proteinExistence type="predicted"/>
<dbReference type="EMBL" id="RQJO01000007">
    <property type="protein sequence ID" value="RRB07520.1"/>
    <property type="molecule type" value="Genomic_DNA"/>
</dbReference>
<keyword evidence="2" id="KW-1185">Reference proteome</keyword>
<gene>
    <name evidence="1" type="ORF">EHT25_06990</name>
</gene>
<dbReference type="AlphaFoldDB" id="A0A3P1C283"/>
<reference evidence="1 2" key="1">
    <citation type="submission" date="2018-11" db="EMBL/GenBank/DDBJ databases">
        <authorList>
            <person name="Zhou Z."/>
            <person name="Wang G."/>
        </authorList>
    </citation>
    <scope>NUCLEOTIDE SEQUENCE [LARGE SCALE GENOMIC DNA]</scope>
    <source>
        <strain evidence="1 2">KCTC52004</strain>
    </source>
</reference>
<dbReference type="OrthoDB" id="962802at2"/>
<dbReference type="Proteomes" id="UP000271925">
    <property type="component" value="Unassembled WGS sequence"/>
</dbReference>
<evidence type="ECO:0000313" key="1">
    <source>
        <dbReference type="EMBL" id="RRB07520.1"/>
    </source>
</evidence>
<protein>
    <submittedName>
        <fullName evidence="1">Uncharacterized protein</fullName>
    </submittedName>
</protein>
<evidence type="ECO:0000313" key="2">
    <source>
        <dbReference type="Proteomes" id="UP000271925"/>
    </source>
</evidence>